<evidence type="ECO:0000256" key="1">
    <source>
        <dbReference type="SAM" id="SignalP"/>
    </source>
</evidence>
<sequence length="175" mass="19047">MIRTALLLAALVFPAAPAWSWMPEEAEPGDVAALEACTAAHLPAFAEAEARCIGSISEPCMGTPEGGTTIGMTACLHREQLAWDVILNADWPKLRALAKRIDEDQAVEGMTLPSYAETLLTAQRAWLAWREAECMNQAAEWGIGSHGRVVHAACFMQMTGERTLLLRARLTDGER</sequence>
<evidence type="ECO:0000313" key="3">
    <source>
        <dbReference type="EMBL" id="GMG81370.1"/>
    </source>
</evidence>
<comment type="caution">
    <text evidence="3">The sequence shown here is derived from an EMBL/GenBank/DDBJ whole genome shotgun (WGS) entry which is preliminary data.</text>
</comment>
<feature type="chain" id="PRO_5045716736" description="Lysozyme inhibitor LprI-like N-terminal domain-containing protein" evidence="1">
    <location>
        <begin position="21"/>
        <end position="175"/>
    </location>
</feature>
<dbReference type="EMBL" id="BSYI01000003">
    <property type="protein sequence ID" value="GMG81370.1"/>
    <property type="molecule type" value="Genomic_DNA"/>
</dbReference>
<dbReference type="RefSeq" id="WP_285670030.1">
    <property type="nucleotide sequence ID" value="NZ_BSYI01000003.1"/>
</dbReference>
<evidence type="ECO:0000259" key="2">
    <source>
        <dbReference type="Pfam" id="PF07007"/>
    </source>
</evidence>
<feature type="signal peptide" evidence="1">
    <location>
        <begin position="1"/>
        <end position="20"/>
    </location>
</feature>
<name>A0ABQ6LM54_9RHOB</name>
<gene>
    <name evidence="3" type="ORF">LNKW23_05830</name>
</gene>
<feature type="domain" description="Lysozyme inhibitor LprI-like N-terminal" evidence="2">
    <location>
        <begin position="60"/>
        <end position="164"/>
    </location>
</feature>
<dbReference type="Gene3D" id="1.20.1270.180">
    <property type="match status" value="1"/>
</dbReference>
<reference evidence="3 4" key="1">
    <citation type="submission" date="2023-04" db="EMBL/GenBank/DDBJ databases">
        <title>Marinoamorphus aggregata gen. nov., sp. Nov., isolate from tissue of brittle star Ophioplocus japonicus.</title>
        <authorList>
            <person name="Kawano K."/>
            <person name="Sawayama S."/>
            <person name="Nakagawa S."/>
        </authorList>
    </citation>
    <scope>NUCLEOTIDE SEQUENCE [LARGE SCALE GENOMIC DNA]</scope>
    <source>
        <strain evidence="3 4">NKW23</strain>
    </source>
</reference>
<organism evidence="3 4">
    <name type="scientific">Paralimibaculum aggregatum</name>
    <dbReference type="NCBI Taxonomy" id="3036245"/>
    <lineage>
        <taxon>Bacteria</taxon>
        <taxon>Pseudomonadati</taxon>
        <taxon>Pseudomonadota</taxon>
        <taxon>Alphaproteobacteria</taxon>
        <taxon>Rhodobacterales</taxon>
        <taxon>Paracoccaceae</taxon>
        <taxon>Paralimibaculum</taxon>
    </lineage>
</organism>
<keyword evidence="4" id="KW-1185">Reference proteome</keyword>
<dbReference type="InterPro" id="IPR009739">
    <property type="entry name" value="LprI-like_N"/>
</dbReference>
<dbReference type="Proteomes" id="UP001239909">
    <property type="component" value="Unassembled WGS sequence"/>
</dbReference>
<dbReference type="Pfam" id="PF07007">
    <property type="entry name" value="LprI"/>
    <property type="match status" value="1"/>
</dbReference>
<keyword evidence="1" id="KW-0732">Signal</keyword>
<protein>
    <recommendedName>
        <fullName evidence="2">Lysozyme inhibitor LprI-like N-terminal domain-containing protein</fullName>
    </recommendedName>
</protein>
<proteinExistence type="predicted"/>
<accession>A0ABQ6LM54</accession>
<evidence type="ECO:0000313" key="4">
    <source>
        <dbReference type="Proteomes" id="UP001239909"/>
    </source>
</evidence>